<sequence>MGQDSGLSRGRARARLGLGEYENAIADLGMALEIQPGKEEHYIERGRAFHFQGKYQQAIGDFSTVLQSSPQHALALWFRSASYEANKETDKATSDREKALSLDPSLSLPGDELGQEQVDSMIREAERAEAARALNSSTGP</sequence>
<keyword evidence="1" id="KW-0677">Repeat</keyword>
<dbReference type="PANTHER" id="PTHR44858:SF1">
    <property type="entry name" value="UDP-N-ACETYLGLUCOSAMINE--PEPTIDE N-ACETYLGLUCOSAMINYLTRANSFERASE SPINDLY-RELATED"/>
    <property type="match status" value="1"/>
</dbReference>
<dbReference type="EMBL" id="BART01010087">
    <property type="protein sequence ID" value="GAG84942.1"/>
    <property type="molecule type" value="Genomic_DNA"/>
</dbReference>
<dbReference type="PANTHER" id="PTHR44858">
    <property type="entry name" value="TETRATRICOPEPTIDE REPEAT PROTEIN 6"/>
    <property type="match status" value="1"/>
</dbReference>
<dbReference type="PROSITE" id="PS50005">
    <property type="entry name" value="TPR"/>
    <property type="match status" value="1"/>
</dbReference>
<dbReference type="InterPro" id="IPR050498">
    <property type="entry name" value="Ycf3"/>
</dbReference>
<dbReference type="Gene3D" id="1.25.40.10">
    <property type="entry name" value="Tetratricopeptide repeat domain"/>
    <property type="match status" value="1"/>
</dbReference>
<dbReference type="InterPro" id="IPR011990">
    <property type="entry name" value="TPR-like_helical_dom_sf"/>
</dbReference>
<evidence type="ECO:0000256" key="2">
    <source>
        <dbReference type="ARBA" id="ARBA00022803"/>
    </source>
</evidence>
<evidence type="ECO:0000256" key="1">
    <source>
        <dbReference type="ARBA" id="ARBA00022737"/>
    </source>
</evidence>
<protein>
    <submittedName>
        <fullName evidence="4">Uncharacterized protein</fullName>
    </submittedName>
</protein>
<dbReference type="SUPFAM" id="SSF48452">
    <property type="entry name" value="TPR-like"/>
    <property type="match status" value="1"/>
</dbReference>
<dbReference type="AlphaFoldDB" id="X1BUW4"/>
<feature type="compositionally biased region" description="Basic and acidic residues" evidence="3">
    <location>
        <begin position="88"/>
        <end position="100"/>
    </location>
</feature>
<organism evidence="4">
    <name type="scientific">marine sediment metagenome</name>
    <dbReference type="NCBI Taxonomy" id="412755"/>
    <lineage>
        <taxon>unclassified sequences</taxon>
        <taxon>metagenomes</taxon>
        <taxon>ecological metagenomes</taxon>
    </lineage>
</organism>
<feature type="compositionally biased region" description="Low complexity" evidence="3">
    <location>
        <begin position="101"/>
        <end position="112"/>
    </location>
</feature>
<dbReference type="SMART" id="SM00028">
    <property type="entry name" value="TPR"/>
    <property type="match status" value="3"/>
</dbReference>
<evidence type="ECO:0000256" key="3">
    <source>
        <dbReference type="SAM" id="MobiDB-lite"/>
    </source>
</evidence>
<evidence type="ECO:0000313" key="4">
    <source>
        <dbReference type="EMBL" id="GAG84942.1"/>
    </source>
</evidence>
<dbReference type="InterPro" id="IPR019734">
    <property type="entry name" value="TPR_rpt"/>
</dbReference>
<comment type="caution">
    <text evidence="4">The sequence shown here is derived from an EMBL/GenBank/DDBJ whole genome shotgun (WGS) entry which is preliminary data.</text>
</comment>
<name>X1BUW4_9ZZZZ</name>
<keyword evidence="2" id="KW-0802">TPR repeat</keyword>
<gene>
    <name evidence="4" type="ORF">S01H4_22110</name>
</gene>
<feature type="region of interest" description="Disordered" evidence="3">
    <location>
        <begin position="88"/>
        <end position="113"/>
    </location>
</feature>
<proteinExistence type="predicted"/>
<reference evidence="4" key="1">
    <citation type="journal article" date="2014" name="Front. Microbiol.">
        <title>High frequency of phylogenetically diverse reductive dehalogenase-homologous genes in deep subseafloor sedimentary metagenomes.</title>
        <authorList>
            <person name="Kawai M."/>
            <person name="Futagami T."/>
            <person name="Toyoda A."/>
            <person name="Takaki Y."/>
            <person name="Nishi S."/>
            <person name="Hori S."/>
            <person name="Arai W."/>
            <person name="Tsubouchi T."/>
            <person name="Morono Y."/>
            <person name="Uchiyama I."/>
            <person name="Ito T."/>
            <person name="Fujiyama A."/>
            <person name="Inagaki F."/>
            <person name="Takami H."/>
        </authorList>
    </citation>
    <scope>NUCLEOTIDE SEQUENCE</scope>
    <source>
        <strain evidence="4">Expedition CK06-06</strain>
    </source>
</reference>
<accession>X1BUW4</accession>